<name>A0A7K0EHB9_9BACT</name>
<dbReference type="InterPro" id="IPR041055">
    <property type="entry name" value="Kinase-PolyVal"/>
</dbReference>
<gene>
    <name evidence="1" type="ORF">GJJ30_07765</name>
</gene>
<dbReference type="RefSeq" id="WP_154174589.1">
    <property type="nucleotide sequence ID" value="NZ_WJXZ01000004.1"/>
</dbReference>
<protein>
    <submittedName>
        <fullName evidence="1">Uncharacterized protein</fullName>
    </submittedName>
</protein>
<dbReference type="OrthoDB" id="1079625at2"/>
<dbReference type="AlphaFoldDB" id="A0A7K0EHB9"/>
<dbReference type="EMBL" id="WJXZ01000004">
    <property type="protein sequence ID" value="MRS61184.1"/>
    <property type="molecule type" value="Genomic_DNA"/>
</dbReference>
<proteinExistence type="predicted"/>
<comment type="caution">
    <text evidence="1">The sequence shown here is derived from an EMBL/GenBank/DDBJ whole genome shotgun (WGS) entry which is preliminary data.</text>
</comment>
<dbReference type="Pfam" id="PF18762">
    <property type="entry name" value="Kinase-PolyVal"/>
    <property type="match status" value="1"/>
</dbReference>
<keyword evidence="2" id="KW-1185">Reference proteome</keyword>
<dbReference type="Proteomes" id="UP000441754">
    <property type="component" value="Unassembled WGS sequence"/>
</dbReference>
<evidence type="ECO:0000313" key="1">
    <source>
        <dbReference type="EMBL" id="MRS61184.1"/>
    </source>
</evidence>
<evidence type="ECO:0000313" key="2">
    <source>
        <dbReference type="Proteomes" id="UP000441754"/>
    </source>
</evidence>
<accession>A0A7K0EHB9</accession>
<reference evidence="1 2" key="1">
    <citation type="journal article" date="2018" name="Antonie Van Leeuwenhoek">
        <title>Larkinella terrae sp. nov., isolated from soil on Jeju Island, South Korea.</title>
        <authorList>
            <person name="Ten L.N."/>
            <person name="Jeon J."/>
            <person name="Park S.J."/>
            <person name="Park S."/>
            <person name="Lee S.Y."/>
            <person name="Kim M.K."/>
            <person name="Jung H.Y."/>
        </authorList>
    </citation>
    <scope>NUCLEOTIDE SEQUENCE [LARGE SCALE GENOMIC DNA]</scope>
    <source>
        <strain evidence="1 2">KCTC 52001</strain>
    </source>
</reference>
<sequence>MNYERKYRPERLPQAAERSIEQENLHAALDVVRRIHRTSPAIEQAEPTSKDERWAVSQLIRPIETETLRIWAIKDGYLLDEGEFTRKWKDGGEIEGGEHQVYAEKGLVYKRNNLLYHTSWLEYFHRLVLHNWLFRETAVRFEGLMEVNTELQPVISQKAITAVRGATRLEVEFEMNKRGFKRVKQDNYIHLNLQILVEDLHDENVLVDSDGDLLIFDPVIYLT</sequence>
<organism evidence="1 2">
    <name type="scientific">Larkinella terrae</name>
    <dbReference type="NCBI Taxonomy" id="2025311"/>
    <lineage>
        <taxon>Bacteria</taxon>
        <taxon>Pseudomonadati</taxon>
        <taxon>Bacteroidota</taxon>
        <taxon>Cytophagia</taxon>
        <taxon>Cytophagales</taxon>
        <taxon>Spirosomataceae</taxon>
        <taxon>Larkinella</taxon>
    </lineage>
</organism>